<gene>
    <name evidence="1" type="ORF">C6P99_13960</name>
</gene>
<accession>A0AB37AUH2</accession>
<name>A0AB37AUH2_9BURK</name>
<proteinExistence type="predicted"/>
<dbReference type="Gene3D" id="3.40.50.300">
    <property type="entry name" value="P-loop containing nucleotide triphosphate hydrolases"/>
    <property type="match status" value="1"/>
</dbReference>
<evidence type="ECO:0008006" key="3">
    <source>
        <dbReference type="Google" id="ProtNLM"/>
    </source>
</evidence>
<dbReference type="EMBL" id="PVFR01000041">
    <property type="protein sequence ID" value="PRE48596.1"/>
    <property type="molecule type" value="Genomic_DNA"/>
</dbReference>
<evidence type="ECO:0000313" key="2">
    <source>
        <dbReference type="Proteomes" id="UP000237811"/>
    </source>
</evidence>
<sequence length="330" mass="38198">MFGRGRKYKTVLIDEAAFAPPGTLHEYRTAIINLTKEFADSQIYVFSTPEEPDLDNFFYALHAHDDYRWIENDPKGNRRRFKQFWRPTHSNPAIPRQELEDDKATMHPLAYKQEVLAQFVDWSGVSLFSNINHGVQPHPRYDYIFAVIDSAMKSGVEHDGCAVMFFGYTSAFTPHLHVLDWDIVSLEAVNQYQWLQQILGHGEYLAKRYAAHQGFTTCLIEDKASGIVLLQQGRDNNLPVEPIHSVYTSVGKDERARTILDPVYSGAVKFVQYAYDKVTEYKNETKNHAINQILRYRIGDKEAYKRPDDLFDAFSYGVIYALVPQMRRRD</sequence>
<dbReference type="AlphaFoldDB" id="A0AB37AUH2"/>
<organism evidence="1 2">
    <name type="scientific">Burkholderia multivorans</name>
    <dbReference type="NCBI Taxonomy" id="87883"/>
    <lineage>
        <taxon>Bacteria</taxon>
        <taxon>Pseudomonadati</taxon>
        <taxon>Pseudomonadota</taxon>
        <taxon>Betaproteobacteria</taxon>
        <taxon>Burkholderiales</taxon>
        <taxon>Burkholderiaceae</taxon>
        <taxon>Burkholderia</taxon>
        <taxon>Burkholderia cepacia complex</taxon>
    </lineage>
</organism>
<comment type="caution">
    <text evidence="1">The sequence shown here is derived from an EMBL/GenBank/DDBJ whole genome shotgun (WGS) entry which is preliminary data.</text>
</comment>
<protein>
    <recommendedName>
        <fullName evidence="3">Terminase</fullName>
    </recommendedName>
</protein>
<dbReference type="Proteomes" id="UP000237811">
    <property type="component" value="Unassembled WGS sequence"/>
</dbReference>
<evidence type="ECO:0000313" key="1">
    <source>
        <dbReference type="EMBL" id="PRE48596.1"/>
    </source>
</evidence>
<reference evidence="1 2" key="1">
    <citation type="submission" date="2018-03" db="EMBL/GenBank/DDBJ databases">
        <authorList>
            <person name="Nguyen K."/>
            <person name="Fouts D."/>
            <person name="Sutton G."/>
        </authorList>
    </citation>
    <scope>NUCLEOTIDE SEQUENCE [LARGE SCALE GENOMIC DNA]</scope>
    <source>
        <strain evidence="1 2">AU14328</strain>
    </source>
</reference>
<dbReference type="InterPro" id="IPR027417">
    <property type="entry name" value="P-loop_NTPase"/>
</dbReference>